<accession>A0A640MIE7</accession>
<protein>
    <submittedName>
        <fullName evidence="1">Uncharacterized protein</fullName>
    </submittedName>
</protein>
<gene>
    <name evidence="1" type="ORF">QuyetLC_57280</name>
</gene>
<comment type="caution">
    <text evidence="1">The sequence shown here is derived from an EMBL/GenBank/DDBJ whole genome shotgun (WGS) entry which is preliminary data.</text>
</comment>
<reference evidence="1" key="2">
    <citation type="submission" date="2019-12" db="EMBL/GenBank/DDBJ databases">
        <authorList>
            <person name="Hoang T.H.H."/>
            <person name="Okutani A."/>
        </authorList>
    </citation>
    <scope>NUCLEOTIDE SEQUENCE</scope>
    <source>
        <strain evidence="1">QuyetLC</strain>
    </source>
</reference>
<evidence type="ECO:0000313" key="1">
    <source>
        <dbReference type="EMBL" id="GEU13723.1"/>
    </source>
</evidence>
<dbReference type="EMBL" id="BLEY01000111">
    <property type="protein sequence ID" value="GEU13723.1"/>
    <property type="molecule type" value="Genomic_DNA"/>
</dbReference>
<sequence length="62" mass="7321">MNRIFRVKGNSRFDHNFEIGQLVKLVRLYPDGVCEVRGKHFMSEINQDVHPCDLEEIFGEEK</sequence>
<name>A0A640MIE7_BACAN</name>
<dbReference type="AlphaFoldDB" id="A0A640MIE7"/>
<proteinExistence type="predicted"/>
<organism evidence="1">
    <name type="scientific">Bacillus anthracis</name>
    <name type="common">anthrax bacterium</name>
    <dbReference type="NCBI Taxonomy" id="1392"/>
    <lineage>
        <taxon>Bacteria</taxon>
        <taxon>Bacillati</taxon>
        <taxon>Bacillota</taxon>
        <taxon>Bacilli</taxon>
        <taxon>Bacillales</taxon>
        <taxon>Bacillaceae</taxon>
        <taxon>Bacillus</taxon>
        <taxon>Bacillus cereus group</taxon>
    </lineage>
</organism>
<reference evidence="1" key="1">
    <citation type="submission" date="2019-12" db="EMBL/GenBank/DDBJ databases">
        <title>Epidemiological and comparative genomic analysis of Bacillus anthracis isolated from northern Vietnam.</title>
        <authorList>
            <person name="Hoang T.T.H."/>
            <person name="Dang D.A."/>
            <person name="Pham M.H."/>
            <person name="Luong M.H."/>
            <person name="Tran N.D."/>
            <person name="Nguyen T.H."/>
            <person name="Nguyen T.T."/>
            <person name="Inoue S."/>
            <person name="Morikawa S."/>
            <person name="Okutani A."/>
        </authorList>
    </citation>
    <scope>NUCLEOTIDE SEQUENCE</scope>
    <source>
        <strain evidence="1">QuyetLC</strain>
    </source>
</reference>